<keyword evidence="5 10" id="KW-0547">Nucleotide-binding</keyword>
<dbReference type="Gene3D" id="1.10.730.10">
    <property type="entry name" value="Isoleucyl-tRNA Synthetase, Domain 1"/>
    <property type="match status" value="1"/>
</dbReference>
<evidence type="ECO:0000256" key="2">
    <source>
        <dbReference type="ARBA" id="ARBA00005594"/>
    </source>
</evidence>
<dbReference type="InterPro" id="IPR035684">
    <property type="entry name" value="ArgRS_core"/>
</dbReference>
<dbReference type="HAMAP" id="MF_00123">
    <property type="entry name" value="Arg_tRNA_synth"/>
    <property type="match status" value="1"/>
</dbReference>
<dbReference type="InterPro" id="IPR008909">
    <property type="entry name" value="DALR_anticod-bd"/>
</dbReference>
<dbReference type="InterPro" id="IPR001278">
    <property type="entry name" value="Arg-tRNA-ligase"/>
</dbReference>
<dbReference type="InterPro" id="IPR001412">
    <property type="entry name" value="aa-tRNA-synth_I_CS"/>
</dbReference>
<dbReference type="SUPFAM" id="SSF47323">
    <property type="entry name" value="Anticodon-binding domain of a subclass of class I aminoacyl-tRNA synthetases"/>
    <property type="match status" value="1"/>
</dbReference>
<dbReference type="Gene3D" id="3.40.50.620">
    <property type="entry name" value="HUPs"/>
    <property type="match status" value="1"/>
</dbReference>
<keyword evidence="7 10" id="KW-0648">Protein biosynthesis</keyword>
<dbReference type="GO" id="GO:0006420">
    <property type="term" value="P:arginyl-tRNA aminoacylation"/>
    <property type="evidence" value="ECO:0007669"/>
    <property type="project" value="UniProtKB-UniRule"/>
</dbReference>
<dbReference type="PANTHER" id="PTHR11956">
    <property type="entry name" value="ARGINYL-TRNA SYNTHETASE"/>
    <property type="match status" value="1"/>
</dbReference>
<dbReference type="AlphaFoldDB" id="A0A923IEI5"/>
<evidence type="ECO:0000256" key="10">
    <source>
        <dbReference type="HAMAP-Rule" id="MF_00123"/>
    </source>
</evidence>
<evidence type="ECO:0000256" key="6">
    <source>
        <dbReference type="ARBA" id="ARBA00022840"/>
    </source>
</evidence>
<keyword evidence="3 10" id="KW-0963">Cytoplasm</keyword>
<dbReference type="PRINTS" id="PR01038">
    <property type="entry name" value="TRNASYNTHARG"/>
</dbReference>
<accession>A0A923IEI5</accession>
<evidence type="ECO:0000259" key="12">
    <source>
        <dbReference type="SMART" id="SM00836"/>
    </source>
</evidence>
<dbReference type="SUPFAM" id="SSF55190">
    <property type="entry name" value="Arginyl-tRNA synthetase (ArgRS), N-terminal 'additional' domain"/>
    <property type="match status" value="1"/>
</dbReference>
<dbReference type="SMART" id="SM01016">
    <property type="entry name" value="Arg_tRNA_synt_N"/>
    <property type="match status" value="1"/>
</dbReference>
<evidence type="ECO:0000256" key="3">
    <source>
        <dbReference type="ARBA" id="ARBA00022490"/>
    </source>
</evidence>
<comment type="caution">
    <text evidence="14">The sequence shown here is derived from an EMBL/GenBank/DDBJ whole genome shotgun (WGS) entry which is preliminary data.</text>
</comment>
<comment type="subcellular location">
    <subcellularLocation>
        <location evidence="1 10">Cytoplasm</location>
    </subcellularLocation>
</comment>
<dbReference type="GO" id="GO:0005737">
    <property type="term" value="C:cytoplasm"/>
    <property type="evidence" value="ECO:0007669"/>
    <property type="project" value="UniProtKB-SubCell"/>
</dbReference>
<evidence type="ECO:0000313" key="15">
    <source>
        <dbReference type="Proteomes" id="UP000659630"/>
    </source>
</evidence>
<dbReference type="InterPro" id="IPR036695">
    <property type="entry name" value="Arg-tRNA-synth_N_sf"/>
</dbReference>
<dbReference type="Pfam" id="PF03485">
    <property type="entry name" value="Arg_tRNA_synt_N"/>
    <property type="match status" value="1"/>
</dbReference>
<dbReference type="FunFam" id="1.10.730.10:FF:000008">
    <property type="entry name" value="Arginine--tRNA ligase"/>
    <property type="match status" value="1"/>
</dbReference>
<dbReference type="Gene3D" id="3.30.1360.70">
    <property type="entry name" value="Arginyl tRNA synthetase N-terminal domain"/>
    <property type="match status" value="1"/>
</dbReference>
<dbReference type="SUPFAM" id="SSF52374">
    <property type="entry name" value="Nucleotidylyl transferase"/>
    <property type="match status" value="1"/>
</dbReference>
<comment type="subunit">
    <text evidence="10">Monomer.</text>
</comment>
<keyword evidence="6 10" id="KW-0067">ATP-binding</keyword>
<dbReference type="Proteomes" id="UP000659630">
    <property type="component" value="Unassembled WGS sequence"/>
</dbReference>
<dbReference type="CDD" id="cd07956">
    <property type="entry name" value="Anticodon_Ia_Arg"/>
    <property type="match status" value="1"/>
</dbReference>
<dbReference type="InterPro" id="IPR005148">
    <property type="entry name" value="Arg-tRNA-synth_N"/>
</dbReference>
<dbReference type="Pfam" id="PF05746">
    <property type="entry name" value="DALR_1"/>
    <property type="match status" value="1"/>
</dbReference>
<dbReference type="EMBL" id="JACONZ010000003">
    <property type="protein sequence ID" value="MBC5581835.1"/>
    <property type="molecule type" value="Genomic_DNA"/>
</dbReference>
<evidence type="ECO:0000256" key="4">
    <source>
        <dbReference type="ARBA" id="ARBA00022598"/>
    </source>
</evidence>
<dbReference type="Pfam" id="PF00750">
    <property type="entry name" value="tRNA-synt_1d"/>
    <property type="match status" value="1"/>
</dbReference>
<feature type="domain" description="DALR anticodon binding" evidence="12">
    <location>
        <begin position="443"/>
        <end position="563"/>
    </location>
</feature>
<comment type="similarity">
    <text evidence="2 10 11">Belongs to the class-I aminoacyl-tRNA synthetase family.</text>
</comment>
<gene>
    <name evidence="10" type="primary">argS</name>
    <name evidence="14" type="ORF">H8S23_09975</name>
</gene>
<dbReference type="EC" id="6.1.1.19" evidence="10"/>
<keyword evidence="4 10" id="KW-0436">Ligase</keyword>
<dbReference type="GO" id="GO:0004814">
    <property type="term" value="F:arginine-tRNA ligase activity"/>
    <property type="evidence" value="ECO:0007669"/>
    <property type="project" value="UniProtKB-UniRule"/>
</dbReference>
<keyword evidence="8 10" id="KW-0030">Aminoacyl-tRNA synthetase</keyword>
<keyword evidence="15" id="KW-1185">Reference proteome</keyword>
<protein>
    <recommendedName>
        <fullName evidence="10">Arginine--tRNA ligase</fullName>
        <ecNumber evidence="10">6.1.1.19</ecNumber>
    </recommendedName>
    <alternativeName>
        <fullName evidence="10">Arginyl-tRNA synthetase</fullName>
        <shortName evidence="10">ArgRS</shortName>
    </alternativeName>
</protein>
<sequence length="563" mass="61846">MGAAVAAGELPEAPTPAFKIEIPGDVRNGDFACNAAMVGARAFRLPPRRIAEILTARADCAGTPFERLEVAGPGFINFFLSHRYFEDVVLAANQQGADWGRTEFGEGKRVNVEFVSANPTGPMHLGNARGGALGDCLAAALEWAGYQVTREFYVNDAGNQIEKFGDSLSARYLQIFKGEEAVPFPENGYQGEDIRQRAREFADLHGDAFVDSPAQERKKALVDYALPLNIQAMKDAMEKYRIHYDVWFLESQLHESGAVQEVLDKLSALGATYEKDGAIWYKAGEYSLKWGANKRPKAGEGEAQDGPKDEVLVRANGIPTYFAADIAYHYNKLVTRGFDLSIDVWGADHAGHVPRMKGSMDAVGLSGSRLDVVLMQLVKLVRDGQEVRMSKRTGKAVSLVDLLDEVPIDSARFFFNQREPGAQVLFDMDLAVKQDSDNPVYYVQYAHARICSILRALAAEGVTPRPAAQADLSLLTDPAEIELVRHIGYFPEEIVTAAKNYDPARITRYVTDLATLFHKFYTACHVKGEADALQQARLALCTAAKTTIANGLAMLKITVPEKM</sequence>
<organism evidence="14 15">
    <name type="scientific">Anaerofilum hominis</name>
    <dbReference type="NCBI Taxonomy" id="2763016"/>
    <lineage>
        <taxon>Bacteria</taxon>
        <taxon>Bacillati</taxon>
        <taxon>Bacillota</taxon>
        <taxon>Clostridia</taxon>
        <taxon>Eubacteriales</taxon>
        <taxon>Oscillospiraceae</taxon>
        <taxon>Anaerofilum</taxon>
    </lineage>
</organism>
<evidence type="ECO:0000256" key="7">
    <source>
        <dbReference type="ARBA" id="ARBA00022917"/>
    </source>
</evidence>
<feature type="short sequence motif" description="'HIGH' region" evidence="10">
    <location>
        <begin position="117"/>
        <end position="127"/>
    </location>
</feature>
<dbReference type="NCBIfam" id="TIGR00456">
    <property type="entry name" value="argS"/>
    <property type="match status" value="1"/>
</dbReference>
<name>A0A923IEI5_9FIRM</name>
<dbReference type="InterPro" id="IPR009080">
    <property type="entry name" value="tRNAsynth_Ia_anticodon-bd"/>
</dbReference>
<proteinExistence type="inferred from homology"/>
<dbReference type="PROSITE" id="PS00178">
    <property type="entry name" value="AA_TRNA_LIGASE_I"/>
    <property type="match status" value="1"/>
</dbReference>
<dbReference type="GO" id="GO:0005524">
    <property type="term" value="F:ATP binding"/>
    <property type="evidence" value="ECO:0007669"/>
    <property type="project" value="UniProtKB-UniRule"/>
</dbReference>
<dbReference type="CDD" id="cd00671">
    <property type="entry name" value="ArgRS_core"/>
    <property type="match status" value="1"/>
</dbReference>
<reference evidence="14" key="1">
    <citation type="submission" date="2020-08" db="EMBL/GenBank/DDBJ databases">
        <title>Genome public.</title>
        <authorList>
            <person name="Liu C."/>
            <person name="Sun Q."/>
        </authorList>
    </citation>
    <scope>NUCLEOTIDE SEQUENCE</scope>
    <source>
        <strain evidence="14">BX8</strain>
    </source>
</reference>
<feature type="domain" description="Arginyl tRNA synthetase N-terminal" evidence="13">
    <location>
        <begin position="3"/>
        <end position="80"/>
    </location>
</feature>
<dbReference type="PANTHER" id="PTHR11956:SF5">
    <property type="entry name" value="ARGININE--TRNA LIGASE, CYTOPLASMIC"/>
    <property type="match status" value="1"/>
</dbReference>
<dbReference type="InterPro" id="IPR014729">
    <property type="entry name" value="Rossmann-like_a/b/a_fold"/>
</dbReference>
<evidence type="ECO:0000256" key="5">
    <source>
        <dbReference type="ARBA" id="ARBA00022741"/>
    </source>
</evidence>
<evidence type="ECO:0000259" key="13">
    <source>
        <dbReference type="SMART" id="SM01016"/>
    </source>
</evidence>
<evidence type="ECO:0000256" key="9">
    <source>
        <dbReference type="ARBA" id="ARBA00049339"/>
    </source>
</evidence>
<dbReference type="SMART" id="SM00836">
    <property type="entry name" value="DALR_1"/>
    <property type="match status" value="1"/>
</dbReference>
<evidence type="ECO:0000256" key="11">
    <source>
        <dbReference type="RuleBase" id="RU363038"/>
    </source>
</evidence>
<evidence type="ECO:0000256" key="1">
    <source>
        <dbReference type="ARBA" id="ARBA00004496"/>
    </source>
</evidence>
<evidence type="ECO:0000313" key="14">
    <source>
        <dbReference type="EMBL" id="MBC5581835.1"/>
    </source>
</evidence>
<evidence type="ECO:0000256" key="8">
    <source>
        <dbReference type="ARBA" id="ARBA00023146"/>
    </source>
</evidence>
<comment type="catalytic activity">
    <reaction evidence="9 10">
        <text>tRNA(Arg) + L-arginine + ATP = L-arginyl-tRNA(Arg) + AMP + diphosphate</text>
        <dbReference type="Rhea" id="RHEA:20301"/>
        <dbReference type="Rhea" id="RHEA-COMP:9658"/>
        <dbReference type="Rhea" id="RHEA-COMP:9673"/>
        <dbReference type="ChEBI" id="CHEBI:30616"/>
        <dbReference type="ChEBI" id="CHEBI:32682"/>
        <dbReference type="ChEBI" id="CHEBI:33019"/>
        <dbReference type="ChEBI" id="CHEBI:78442"/>
        <dbReference type="ChEBI" id="CHEBI:78513"/>
        <dbReference type="ChEBI" id="CHEBI:456215"/>
        <dbReference type="EC" id="6.1.1.19"/>
    </reaction>
</comment>